<dbReference type="Gene3D" id="3.40.50.970">
    <property type="match status" value="2"/>
</dbReference>
<dbReference type="GO" id="GO:0009097">
    <property type="term" value="P:isoleucine biosynthetic process"/>
    <property type="evidence" value="ECO:0007669"/>
    <property type="project" value="TreeGrafter"/>
</dbReference>
<dbReference type="Proteomes" id="UP000533724">
    <property type="component" value="Unassembled WGS sequence"/>
</dbReference>
<feature type="domain" description="Thiamine pyrophosphate enzyme N-terminal TPP-binding" evidence="6">
    <location>
        <begin position="20"/>
        <end position="135"/>
    </location>
</feature>
<evidence type="ECO:0000313" key="8">
    <source>
        <dbReference type="Proteomes" id="UP000533724"/>
    </source>
</evidence>
<evidence type="ECO:0000259" key="4">
    <source>
        <dbReference type="Pfam" id="PF00205"/>
    </source>
</evidence>
<dbReference type="GO" id="GO:0050660">
    <property type="term" value="F:flavin adenine dinucleotide binding"/>
    <property type="evidence" value="ECO:0007669"/>
    <property type="project" value="TreeGrafter"/>
</dbReference>
<dbReference type="NCBIfam" id="NF006187">
    <property type="entry name" value="PRK08322.1"/>
    <property type="match status" value="1"/>
</dbReference>
<dbReference type="Pfam" id="PF00205">
    <property type="entry name" value="TPP_enzyme_M"/>
    <property type="match status" value="1"/>
</dbReference>
<name>A0A7W6XZA0_9HYPH</name>
<sequence length="568" mass="61092">MTKKSRKNPPSSQGGRTVIKGSDIFVSALENEGVVYIFGIPGEETLDLLESLRKSKKIKFVPTRHEQGAIYMAANYARLTGKPAVCLATLGPGMLNFCNGAGYAQLNGMPLVLIAGQKGIKSRPQAGFQRVDAVATMKPLTKFAMQIASKEMIPSTVREAFRVTKEGKPGPVYLELPEDIAADKYEEVVALIAPHQRDLPIASDTALDRAAARITTAKRPLLMFGAGASRAAVSRPGSTAEMAQFVNRTGIPFFTTQMGKGAVPENSSLYIGTAALSGGDYVHTAVDEADLIITIGHDTTEKPPFIMKPKGPKVIHVDDTPAPVEQVYFPQLEVIGDIGPALEALADRLEGKLPNAGGLLPLREEILSRICNGADDASWPVTPDRLVHEVRKFMRESDIVALDNGQYKLAFARSYRTYHPYTLLLDNELATMGAGLPSAMMAAMINPERRVMAVCGDGGFMMTSQEIETARRLKVNLVVLILVDGSYGMIGSKQAARGFTDFGISFGNPDFVKLAEAYGAKGTRVETLDDLVPALEAAFEGGGVHLVALPIDYRIDELRSGKAKPPSA</sequence>
<dbReference type="FunFam" id="3.40.50.970:FF:000007">
    <property type="entry name" value="Acetolactate synthase"/>
    <property type="match status" value="1"/>
</dbReference>
<dbReference type="InterPro" id="IPR029035">
    <property type="entry name" value="DHS-like_NAD/FAD-binding_dom"/>
</dbReference>
<dbReference type="InterPro" id="IPR012000">
    <property type="entry name" value="Thiamin_PyroP_enz_cen_dom"/>
</dbReference>
<dbReference type="AlphaFoldDB" id="A0A7W6XZA0"/>
<evidence type="ECO:0000256" key="1">
    <source>
        <dbReference type="ARBA" id="ARBA00007812"/>
    </source>
</evidence>
<dbReference type="PANTHER" id="PTHR18968:SF129">
    <property type="entry name" value="ACETOLACTATE SYNTHASE"/>
    <property type="match status" value="1"/>
</dbReference>
<reference evidence="7 8" key="1">
    <citation type="submission" date="2020-08" db="EMBL/GenBank/DDBJ databases">
        <title>Genomic Encyclopedia of Type Strains, Phase IV (KMG-V): Genome sequencing to study the core and pangenomes of soil and plant-associated prokaryotes.</title>
        <authorList>
            <person name="Whitman W."/>
        </authorList>
    </citation>
    <scope>NUCLEOTIDE SEQUENCE [LARGE SCALE GENOMIC DNA]</scope>
    <source>
        <strain evidence="7 8">SEMIA 414</strain>
    </source>
</reference>
<evidence type="ECO:0000313" key="7">
    <source>
        <dbReference type="EMBL" id="MBB4441564.1"/>
    </source>
</evidence>
<dbReference type="GO" id="GO:0005948">
    <property type="term" value="C:acetolactate synthase complex"/>
    <property type="evidence" value="ECO:0007669"/>
    <property type="project" value="TreeGrafter"/>
</dbReference>
<dbReference type="Pfam" id="PF02775">
    <property type="entry name" value="TPP_enzyme_C"/>
    <property type="match status" value="1"/>
</dbReference>
<dbReference type="Pfam" id="PF02776">
    <property type="entry name" value="TPP_enzyme_N"/>
    <property type="match status" value="1"/>
</dbReference>
<dbReference type="EC" id="2.2.1.6" evidence="7"/>
<dbReference type="InterPro" id="IPR045229">
    <property type="entry name" value="TPP_enz"/>
</dbReference>
<dbReference type="SUPFAM" id="SSF52467">
    <property type="entry name" value="DHS-like NAD/FAD-binding domain"/>
    <property type="match status" value="1"/>
</dbReference>
<evidence type="ECO:0000256" key="2">
    <source>
        <dbReference type="ARBA" id="ARBA00023052"/>
    </source>
</evidence>
<dbReference type="InterPro" id="IPR029061">
    <property type="entry name" value="THDP-binding"/>
</dbReference>
<proteinExistence type="inferred from homology"/>
<dbReference type="EMBL" id="JACIHI010000012">
    <property type="protein sequence ID" value="MBB4441564.1"/>
    <property type="molecule type" value="Genomic_DNA"/>
</dbReference>
<dbReference type="Gene3D" id="3.40.50.1220">
    <property type="entry name" value="TPP-binding domain"/>
    <property type="match status" value="1"/>
</dbReference>
<organism evidence="7 8">
    <name type="scientific">Rhizobium esperanzae</name>
    <dbReference type="NCBI Taxonomy" id="1967781"/>
    <lineage>
        <taxon>Bacteria</taxon>
        <taxon>Pseudomonadati</taxon>
        <taxon>Pseudomonadota</taxon>
        <taxon>Alphaproteobacteria</taxon>
        <taxon>Hyphomicrobiales</taxon>
        <taxon>Rhizobiaceae</taxon>
        <taxon>Rhizobium/Agrobacterium group</taxon>
        <taxon>Rhizobium</taxon>
    </lineage>
</organism>
<gene>
    <name evidence="7" type="ORF">GGE15_004853</name>
</gene>
<dbReference type="InterPro" id="IPR012001">
    <property type="entry name" value="Thiamin_PyroP_enz_TPP-bd_dom"/>
</dbReference>
<dbReference type="GO" id="GO:0030976">
    <property type="term" value="F:thiamine pyrophosphate binding"/>
    <property type="evidence" value="ECO:0007669"/>
    <property type="project" value="InterPro"/>
</dbReference>
<dbReference type="GO" id="GO:0003984">
    <property type="term" value="F:acetolactate synthase activity"/>
    <property type="evidence" value="ECO:0007669"/>
    <property type="project" value="UniProtKB-EC"/>
</dbReference>
<dbReference type="GO" id="GO:0000287">
    <property type="term" value="F:magnesium ion binding"/>
    <property type="evidence" value="ECO:0007669"/>
    <property type="project" value="InterPro"/>
</dbReference>
<keyword evidence="7" id="KW-0808">Transferase</keyword>
<dbReference type="PANTHER" id="PTHR18968">
    <property type="entry name" value="THIAMINE PYROPHOSPHATE ENZYMES"/>
    <property type="match status" value="1"/>
</dbReference>
<accession>A0A7W6XZA0</accession>
<protein>
    <submittedName>
        <fullName evidence="7">Acetolactate synthase-1/2/3 large subunit</fullName>
        <ecNumber evidence="7">2.2.1.6</ecNumber>
    </submittedName>
</protein>
<evidence type="ECO:0000259" key="5">
    <source>
        <dbReference type="Pfam" id="PF02775"/>
    </source>
</evidence>
<feature type="domain" description="Thiamine pyrophosphate enzyme TPP-binding" evidence="5">
    <location>
        <begin position="403"/>
        <end position="547"/>
    </location>
</feature>
<dbReference type="CDD" id="cd07035">
    <property type="entry name" value="TPP_PYR_POX_like"/>
    <property type="match status" value="1"/>
</dbReference>
<keyword evidence="2 3" id="KW-0786">Thiamine pyrophosphate</keyword>
<evidence type="ECO:0000259" key="6">
    <source>
        <dbReference type="Pfam" id="PF02776"/>
    </source>
</evidence>
<dbReference type="SUPFAM" id="SSF52518">
    <property type="entry name" value="Thiamin diphosphate-binding fold (THDP-binding)"/>
    <property type="match status" value="2"/>
</dbReference>
<feature type="domain" description="Thiamine pyrophosphate enzyme central" evidence="4">
    <location>
        <begin position="207"/>
        <end position="345"/>
    </location>
</feature>
<dbReference type="GO" id="GO:0009099">
    <property type="term" value="P:L-valine biosynthetic process"/>
    <property type="evidence" value="ECO:0007669"/>
    <property type="project" value="TreeGrafter"/>
</dbReference>
<dbReference type="InterPro" id="IPR011766">
    <property type="entry name" value="TPP_enzyme_TPP-bd"/>
</dbReference>
<comment type="caution">
    <text evidence="7">The sequence shown here is derived from an EMBL/GenBank/DDBJ whole genome shotgun (WGS) entry which is preliminary data.</text>
</comment>
<comment type="similarity">
    <text evidence="1 3">Belongs to the TPP enzyme family.</text>
</comment>
<evidence type="ECO:0000256" key="3">
    <source>
        <dbReference type="RuleBase" id="RU362132"/>
    </source>
</evidence>